<feature type="compositionally biased region" description="Basic and acidic residues" evidence="1">
    <location>
        <begin position="388"/>
        <end position="403"/>
    </location>
</feature>
<dbReference type="AlphaFoldDB" id="A0A0C9VEZ7"/>
<feature type="compositionally biased region" description="Acidic residues" evidence="1">
    <location>
        <begin position="307"/>
        <end position="322"/>
    </location>
</feature>
<dbReference type="OrthoDB" id="3357813at2759"/>
<gene>
    <name evidence="2" type="ORF">M422DRAFT_59771</name>
</gene>
<dbReference type="HOGENOM" id="CLU_416815_0_0_1"/>
<feature type="compositionally biased region" description="Polar residues" evidence="1">
    <location>
        <begin position="606"/>
        <end position="622"/>
    </location>
</feature>
<feature type="region of interest" description="Disordered" evidence="1">
    <location>
        <begin position="301"/>
        <end position="322"/>
    </location>
</feature>
<evidence type="ECO:0000313" key="2">
    <source>
        <dbReference type="EMBL" id="KIJ45594.1"/>
    </source>
</evidence>
<proteinExistence type="predicted"/>
<accession>A0A0C9VEZ7</accession>
<protein>
    <submittedName>
        <fullName evidence="2">Uncharacterized protein</fullName>
    </submittedName>
</protein>
<reference evidence="2 3" key="1">
    <citation type="submission" date="2014-06" db="EMBL/GenBank/DDBJ databases">
        <title>Evolutionary Origins and Diversification of the Mycorrhizal Mutualists.</title>
        <authorList>
            <consortium name="DOE Joint Genome Institute"/>
            <consortium name="Mycorrhizal Genomics Consortium"/>
            <person name="Kohler A."/>
            <person name="Kuo A."/>
            <person name="Nagy L.G."/>
            <person name="Floudas D."/>
            <person name="Copeland A."/>
            <person name="Barry K.W."/>
            <person name="Cichocki N."/>
            <person name="Veneault-Fourrey C."/>
            <person name="LaButti K."/>
            <person name="Lindquist E.A."/>
            <person name="Lipzen A."/>
            <person name="Lundell T."/>
            <person name="Morin E."/>
            <person name="Murat C."/>
            <person name="Riley R."/>
            <person name="Ohm R."/>
            <person name="Sun H."/>
            <person name="Tunlid A."/>
            <person name="Henrissat B."/>
            <person name="Grigoriev I.V."/>
            <person name="Hibbett D.S."/>
            <person name="Martin F."/>
        </authorList>
    </citation>
    <scope>NUCLEOTIDE SEQUENCE [LARGE SCALE GENOMIC DNA]</scope>
    <source>
        <strain evidence="2 3">SS14</strain>
    </source>
</reference>
<feature type="compositionally biased region" description="Pro residues" evidence="1">
    <location>
        <begin position="574"/>
        <end position="591"/>
    </location>
</feature>
<feature type="region of interest" description="Disordered" evidence="1">
    <location>
        <begin position="558"/>
        <end position="661"/>
    </location>
</feature>
<organism evidence="2 3">
    <name type="scientific">Sphaerobolus stellatus (strain SS14)</name>
    <dbReference type="NCBI Taxonomy" id="990650"/>
    <lineage>
        <taxon>Eukaryota</taxon>
        <taxon>Fungi</taxon>
        <taxon>Dikarya</taxon>
        <taxon>Basidiomycota</taxon>
        <taxon>Agaricomycotina</taxon>
        <taxon>Agaricomycetes</taxon>
        <taxon>Phallomycetidae</taxon>
        <taxon>Geastrales</taxon>
        <taxon>Sphaerobolaceae</taxon>
        <taxon>Sphaerobolus</taxon>
    </lineage>
</organism>
<feature type="region of interest" description="Disordered" evidence="1">
    <location>
        <begin position="381"/>
        <end position="460"/>
    </location>
</feature>
<evidence type="ECO:0000256" key="1">
    <source>
        <dbReference type="SAM" id="MobiDB-lite"/>
    </source>
</evidence>
<feature type="compositionally biased region" description="Polar residues" evidence="1">
    <location>
        <begin position="230"/>
        <end position="249"/>
    </location>
</feature>
<sequence length="661" mass="71536">MASNQPPPTYEDDCTQLLICPAPNAVQFQKGYLGAQGERAAIEGELLIKGAEPAQWDSVMISLKTIETYKGESIELSSSNITLFSRKADDLASTIPSTLGFSIPLTTDTPQCIHTAHSSISHRLIATLMPTNASHQPLIKAIAVHTRRYTSPSHPLLLSSPFILEKEDPALVKIELPRTTFRIGEPIPVYITIPTPDIAIVRDRGLNLRNVMAELVRTVSLGNIREKQAEGSSDAGNHASTSVASSSFNADEKSSTTHHRLTESVTSDRSIRTVITRTGSTCRFHKSRSVRIRLLVYPHPSARQSEDLSDQDPEGIDNEDSDCGSITQASLLHDISFCLKVNINFMSAASRSEYISSSEIPILLLPNSAPQPEVDESITSAYHKKHDKPPERTVRHDDADAHHNGAGPSGLVPTGAPPPFEERDAPPPFSVSDPAPSTSTSRLHTPPPFSVSDPAPSTSRLPTFLEAEADVNGRLPVHVEDGPQASIIREPGHVTSFPGEGVDFGFTPGEQFDGISSSVEQSPGLPPSIIDADQDTDVTQFADYISQPERAFEALALTFEQPSGSIGSLDELDQPPPPPPPLDDPSDPPPSIDVEEFRRPPGLDHSSPQQPTQDLDSITVVSDNPHAPPPYLQQPDEHTEAEEAVMNPPPYVDLLPARNAR</sequence>
<name>A0A0C9VEZ7_SPHS4</name>
<evidence type="ECO:0000313" key="3">
    <source>
        <dbReference type="Proteomes" id="UP000054279"/>
    </source>
</evidence>
<feature type="region of interest" description="Disordered" evidence="1">
    <location>
        <begin position="228"/>
        <end position="267"/>
    </location>
</feature>
<keyword evidence="3" id="KW-1185">Reference proteome</keyword>
<dbReference type="EMBL" id="KN837111">
    <property type="protein sequence ID" value="KIJ45594.1"/>
    <property type="molecule type" value="Genomic_DNA"/>
</dbReference>
<dbReference type="Proteomes" id="UP000054279">
    <property type="component" value="Unassembled WGS sequence"/>
</dbReference>